<evidence type="ECO:0000313" key="2">
    <source>
        <dbReference type="Proteomes" id="UP000610456"/>
    </source>
</evidence>
<dbReference type="EMBL" id="BMXB01000006">
    <property type="protein sequence ID" value="GHA37071.1"/>
    <property type="molecule type" value="Genomic_DNA"/>
</dbReference>
<comment type="caution">
    <text evidence="1">The sequence shown here is derived from an EMBL/GenBank/DDBJ whole genome shotgun (WGS) entry which is preliminary data.</text>
</comment>
<evidence type="ECO:0008006" key="3">
    <source>
        <dbReference type="Google" id="ProtNLM"/>
    </source>
</evidence>
<protein>
    <recommendedName>
        <fullName evidence="3">Peptidase family M50</fullName>
    </recommendedName>
</protein>
<reference evidence="1" key="2">
    <citation type="submission" date="2020-09" db="EMBL/GenBank/DDBJ databases">
        <authorList>
            <person name="Sun Q."/>
            <person name="Kim S."/>
        </authorList>
    </citation>
    <scope>NUCLEOTIDE SEQUENCE</scope>
    <source>
        <strain evidence="1">KCTC 12719</strain>
    </source>
</reference>
<organism evidence="1 2">
    <name type="scientific">Salinimicrobium marinum</name>
    <dbReference type="NCBI Taxonomy" id="680283"/>
    <lineage>
        <taxon>Bacteria</taxon>
        <taxon>Pseudomonadati</taxon>
        <taxon>Bacteroidota</taxon>
        <taxon>Flavobacteriia</taxon>
        <taxon>Flavobacteriales</taxon>
        <taxon>Flavobacteriaceae</taxon>
        <taxon>Salinimicrobium</taxon>
    </lineage>
</organism>
<name>A0A918VYK4_9FLAO</name>
<sequence>MDFSVRIKPLIFLSLTFVLFTAIGTISHEYGHIVIAESLGYDTTLHYGSMNYNNPDFSTVQLKETE</sequence>
<proteinExistence type="predicted"/>
<evidence type="ECO:0000313" key="1">
    <source>
        <dbReference type="EMBL" id="GHA37071.1"/>
    </source>
</evidence>
<dbReference type="Proteomes" id="UP000610456">
    <property type="component" value="Unassembled WGS sequence"/>
</dbReference>
<keyword evidence="2" id="KW-1185">Reference proteome</keyword>
<reference evidence="1" key="1">
    <citation type="journal article" date="2014" name="Int. J. Syst. Evol. Microbiol.">
        <title>Complete genome sequence of Corynebacterium casei LMG S-19264T (=DSM 44701T), isolated from a smear-ripened cheese.</title>
        <authorList>
            <consortium name="US DOE Joint Genome Institute (JGI-PGF)"/>
            <person name="Walter F."/>
            <person name="Albersmeier A."/>
            <person name="Kalinowski J."/>
            <person name="Ruckert C."/>
        </authorList>
    </citation>
    <scope>NUCLEOTIDE SEQUENCE</scope>
    <source>
        <strain evidence="1">KCTC 12719</strain>
    </source>
</reference>
<gene>
    <name evidence="1" type="ORF">GCM10007103_18010</name>
</gene>
<accession>A0A918VYK4</accession>
<dbReference type="AlphaFoldDB" id="A0A918VYK4"/>